<accession>A0AAU7TG54</accession>
<evidence type="ECO:0000256" key="3">
    <source>
        <dbReference type="ARBA" id="ARBA00022553"/>
    </source>
</evidence>
<keyword evidence="10" id="KW-1133">Transmembrane helix</keyword>
<feature type="compositionally biased region" description="Gly residues" evidence="9">
    <location>
        <begin position="354"/>
        <end position="366"/>
    </location>
</feature>
<protein>
    <recommendedName>
        <fullName evidence="2">histidine kinase</fullName>
        <ecNumber evidence="2">2.7.13.3</ecNumber>
    </recommendedName>
</protein>
<feature type="transmembrane region" description="Helical" evidence="10">
    <location>
        <begin position="45"/>
        <end position="62"/>
    </location>
</feature>
<feature type="transmembrane region" description="Helical" evidence="10">
    <location>
        <begin position="16"/>
        <end position="33"/>
    </location>
</feature>
<dbReference type="InterPro" id="IPR003594">
    <property type="entry name" value="HATPase_dom"/>
</dbReference>
<dbReference type="InterPro" id="IPR050482">
    <property type="entry name" value="Sensor_HK_TwoCompSys"/>
</dbReference>
<dbReference type="PANTHER" id="PTHR24421:SF10">
    <property type="entry name" value="NITRATE_NITRITE SENSOR PROTEIN NARQ"/>
    <property type="match status" value="1"/>
</dbReference>
<keyword evidence="6 14" id="KW-0418">Kinase</keyword>
<feature type="domain" description="Signal transduction histidine kinase subgroup 3 dimerisation and phosphoacceptor" evidence="12">
    <location>
        <begin position="186"/>
        <end position="251"/>
    </location>
</feature>
<name>A0AAU7TG54_9ACTN</name>
<keyword evidence="10" id="KW-0812">Transmembrane</keyword>
<comment type="catalytic activity">
    <reaction evidence="1">
        <text>ATP + protein L-histidine = ADP + protein N-phospho-L-histidine.</text>
        <dbReference type="EC" id="2.7.13.3"/>
    </reaction>
</comment>
<evidence type="ECO:0000256" key="8">
    <source>
        <dbReference type="ARBA" id="ARBA00023012"/>
    </source>
</evidence>
<evidence type="ECO:0000256" key="4">
    <source>
        <dbReference type="ARBA" id="ARBA00022679"/>
    </source>
</evidence>
<dbReference type="SUPFAM" id="SSF55874">
    <property type="entry name" value="ATPase domain of HSP90 chaperone/DNA topoisomerase II/histidine kinase"/>
    <property type="match status" value="1"/>
</dbReference>
<keyword evidence="8" id="KW-0902">Two-component regulatory system</keyword>
<dbReference type="GO" id="GO:0046983">
    <property type="term" value="F:protein dimerization activity"/>
    <property type="evidence" value="ECO:0007669"/>
    <property type="project" value="InterPro"/>
</dbReference>
<evidence type="ECO:0000256" key="7">
    <source>
        <dbReference type="ARBA" id="ARBA00022840"/>
    </source>
</evidence>
<dbReference type="GO" id="GO:0005524">
    <property type="term" value="F:ATP binding"/>
    <property type="evidence" value="ECO:0007669"/>
    <property type="project" value="UniProtKB-KW"/>
</dbReference>
<organism evidence="14">
    <name type="scientific">Kribbella sp. HUAS MG21</name>
    <dbReference type="NCBI Taxonomy" id="3160966"/>
    <lineage>
        <taxon>Bacteria</taxon>
        <taxon>Bacillati</taxon>
        <taxon>Actinomycetota</taxon>
        <taxon>Actinomycetes</taxon>
        <taxon>Propionibacteriales</taxon>
        <taxon>Kribbellaceae</taxon>
        <taxon>Kribbella</taxon>
    </lineage>
</organism>
<feature type="domain" description="Histidine kinase/HSP90-like ATPase" evidence="11">
    <location>
        <begin position="298"/>
        <end position="414"/>
    </location>
</feature>
<evidence type="ECO:0000256" key="2">
    <source>
        <dbReference type="ARBA" id="ARBA00012438"/>
    </source>
</evidence>
<proteinExistence type="predicted"/>
<feature type="region of interest" description="Disordered" evidence="9">
    <location>
        <begin position="336"/>
        <end position="368"/>
    </location>
</feature>
<evidence type="ECO:0000256" key="5">
    <source>
        <dbReference type="ARBA" id="ARBA00022741"/>
    </source>
</evidence>
<evidence type="ECO:0000259" key="13">
    <source>
        <dbReference type="Pfam" id="PF23539"/>
    </source>
</evidence>
<keyword evidence="7" id="KW-0067">ATP-binding</keyword>
<reference evidence="14" key="1">
    <citation type="submission" date="2024-06" db="EMBL/GenBank/DDBJ databases">
        <title>Kribbella sp. strain HUAS MG21 genome sequences.</title>
        <authorList>
            <person name="Mo P."/>
        </authorList>
    </citation>
    <scope>NUCLEOTIDE SEQUENCE</scope>
    <source>
        <strain evidence="14">HUAS MG21</strain>
    </source>
</reference>
<dbReference type="Gene3D" id="1.20.5.1930">
    <property type="match status" value="1"/>
</dbReference>
<dbReference type="RefSeq" id="WP_350278731.1">
    <property type="nucleotide sequence ID" value="NZ_CP158165.1"/>
</dbReference>
<dbReference type="CDD" id="cd16917">
    <property type="entry name" value="HATPase_UhpB-NarQ-NarX-like"/>
    <property type="match status" value="1"/>
</dbReference>
<dbReference type="PANTHER" id="PTHR24421">
    <property type="entry name" value="NITRATE/NITRITE SENSOR PROTEIN NARX-RELATED"/>
    <property type="match status" value="1"/>
</dbReference>
<evidence type="ECO:0000256" key="1">
    <source>
        <dbReference type="ARBA" id="ARBA00000085"/>
    </source>
</evidence>
<feature type="domain" description="DUF7134" evidence="13">
    <location>
        <begin position="9"/>
        <end position="146"/>
    </location>
</feature>
<dbReference type="EC" id="2.7.13.3" evidence="2"/>
<evidence type="ECO:0000256" key="10">
    <source>
        <dbReference type="SAM" id="Phobius"/>
    </source>
</evidence>
<keyword evidence="10" id="KW-0472">Membrane</keyword>
<feature type="region of interest" description="Disordered" evidence="9">
    <location>
        <begin position="417"/>
        <end position="450"/>
    </location>
</feature>
<evidence type="ECO:0000259" key="11">
    <source>
        <dbReference type="Pfam" id="PF02518"/>
    </source>
</evidence>
<evidence type="ECO:0000256" key="6">
    <source>
        <dbReference type="ARBA" id="ARBA00022777"/>
    </source>
</evidence>
<dbReference type="InterPro" id="IPR055558">
    <property type="entry name" value="DUF7134"/>
</dbReference>
<dbReference type="Pfam" id="PF07730">
    <property type="entry name" value="HisKA_3"/>
    <property type="match status" value="1"/>
</dbReference>
<dbReference type="InterPro" id="IPR036890">
    <property type="entry name" value="HATPase_C_sf"/>
</dbReference>
<feature type="transmembrane region" description="Helical" evidence="10">
    <location>
        <begin position="113"/>
        <end position="131"/>
    </location>
</feature>
<dbReference type="Gene3D" id="3.30.565.10">
    <property type="entry name" value="Histidine kinase-like ATPase, C-terminal domain"/>
    <property type="match status" value="1"/>
</dbReference>
<dbReference type="InterPro" id="IPR011712">
    <property type="entry name" value="Sig_transdc_His_kin_sub3_dim/P"/>
</dbReference>
<keyword evidence="4" id="KW-0808">Transferase</keyword>
<sequence length="450" mass="47168">MERLIRFCRVFRRHPLALDLALALTILLINLLVPGGRHIGERLELNATVVLLAVAGAAALTFRRIAPITVLVITTAIATVFVIAEQAKSPIIAFMGVAVYTVVMTKDRVTRSVAVIGTALIALLTEVLFVGGDVLDNLGLIFFVLFSGAIGEAVRNRNAYLRELEERAVRAEQSRDEEAQRRVMEERLRIAHELHDVIAHHIALMNVQSGVAAHVLRTQPDEAERALTLVRSGGRTVLQELTVLLGVLRRSGSPLPTAPTPSLHELDALIQSFTAAGVKVDWTPPTSLGPLPDVIELTAYRIVQESLTNVLKHAPGSTAQVDITHEPTALTVTVTNTGPPLGGTPPPHPAGAAGASGGPETRGGTFGAALPATNHLGAGHGLIGMRERVAAVGGALDAGPCDGGFAVRAVLPLETGVAGDDQGVAGGRPDADPERVPGAGELSTRSGGRC</sequence>
<feature type="transmembrane region" description="Helical" evidence="10">
    <location>
        <begin position="67"/>
        <end position="84"/>
    </location>
</feature>
<keyword evidence="5" id="KW-0547">Nucleotide-binding</keyword>
<dbReference type="GO" id="GO:0000155">
    <property type="term" value="F:phosphorelay sensor kinase activity"/>
    <property type="evidence" value="ECO:0007669"/>
    <property type="project" value="InterPro"/>
</dbReference>
<dbReference type="GO" id="GO:0016020">
    <property type="term" value="C:membrane"/>
    <property type="evidence" value="ECO:0007669"/>
    <property type="project" value="InterPro"/>
</dbReference>
<evidence type="ECO:0000256" key="9">
    <source>
        <dbReference type="SAM" id="MobiDB-lite"/>
    </source>
</evidence>
<gene>
    <name evidence="14" type="ORF">ABN611_05755</name>
</gene>
<evidence type="ECO:0000259" key="12">
    <source>
        <dbReference type="Pfam" id="PF07730"/>
    </source>
</evidence>
<dbReference type="EMBL" id="CP158165">
    <property type="protein sequence ID" value="XBV25924.1"/>
    <property type="molecule type" value="Genomic_DNA"/>
</dbReference>
<evidence type="ECO:0000313" key="14">
    <source>
        <dbReference type="EMBL" id="XBV25924.1"/>
    </source>
</evidence>
<keyword evidence="3" id="KW-0597">Phosphoprotein</keyword>
<dbReference type="AlphaFoldDB" id="A0AAU7TG54"/>
<dbReference type="Pfam" id="PF23539">
    <property type="entry name" value="DUF7134"/>
    <property type="match status" value="1"/>
</dbReference>
<dbReference type="Pfam" id="PF02518">
    <property type="entry name" value="HATPase_c"/>
    <property type="match status" value="1"/>
</dbReference>